<sequence length="134" mass="14864">MQKWHYNVDKIIWSISWSRAHRGLLGVVGLGACAQASDVIIPSECVRDVKPTCTAAENARKRRLTFVDIRDWNEGHRDVCTGTALSDWTEPRAASDEDDLLTDTHESSDDGIDEESKSSDASESEVEEASDLNN</sequence>
<dbReference type="PROSITE" id="PS51257">
    <property type="entry name" value="PROKAR_LIPOPROTEIN"/>
    <property type="match status" value="1"/>
</dbReference>
<accession>A0AAD5YFK9</accession>
<gene>
    <name evidence="2" type="ORF">NLI96_g6798</name>
</gene>
<keyword evidence="3" id="KW-1185">Reference proteome</keyword>
<feature type="compositionally biased region" description="Acidic residues" evidence="1">
    <location>
        <begin position="122"/>
        <end position="134"/>
    </location>
</feature>
<dbReference type="AlphaFoldDB" id="A0AAD5YFK9"/>
<organism evidence="2 3">
    <name type="scientific">Meripilus lineatus</name>
    <dbReference type="NCBI Taxonomy" id="2056292"/>
    <lineage>
        <taxon>Eukaryota</taxon>
        <taxon>Fungi</taxon>
        <taxon>Dikarya</taxon>
        <taxon>Basidiomycota</taxon>
        <taxon>Agaricomycotina</taxon>
        <taxon>Agaricomycetes</taxon>
        <taxon>Polyporales</taxon>
        <taxon>Meripilaceae</taxon>
        <taxon>Meripilus</taxon>
    </lineage>
</organism>
<feature type="compositionally biased region" description="Basic and acidic residues" evidence="1">
    <location>
        <begin position="102"/>
        <end position="120"/>
    </location>
</feature>
<protein>
    <submittedName>
        <fullName evidence="2">Uncharacterized protein</fullName>
    </submittedName>
</protein>
<feature type="region of interest" description="Disordered" evidence="1">
    <location>
        <begin position="88"/>
        <end position="134"/>
    </location>
</feature>
<dbReference type="EMBL" id="JANAWD010000261">
    <property type="protein sequence ID" value="KAJ3482702.1"/>
    <property type="molecule type" value="Genomic_DNA"/>
</dbReference>
<evidence type="ECO:0000313" key="3">
    <source>
        <dbReference type="Proteomes" id="UP001212997"/>
    </source>
</evidence>
<evidence type="ECO:0000313" key="2">
    <source>
        <dbReference type="EMBL" id="KAJ3482702.1"/>
    </source>
</evidence>
<dbReference type="Proteomes" id="UP001212997">
    <property type="component" value="Unassembled WGS sequence"/>
</dbReference>
<proteinExistence type="predicted"/>
<reference evidence="2" key="1">
    <citation type="submission" date="2022-07" db="EMBL/GenBank/DDBJ databases">
        <title>Genome Sequence of Physisporinus lineatus.</title>
        <authorList>
            <person name="Buettner E."/>
        </authorList>
    </citation>
    <scope>NUCLEOTIDE SEQUENCE</scope>
    <source>
        <strain evidence="2">VT162</strain>
    </source>
</reference>
<evidence type="ECO:0000256" key="1">
    <source>
        <dbReference type="SAM" id="MobiDB-lite"/>
    </source>
</evidence>
<name>A0AAD5YFK9_9APHY</name>
<comment type="caution">
    <text evidence="2">The sequence shown here is derived from an EMBL/GenBank/DDBJ whole genome shotgun (WGS) entry which is preliminary data.</text>
</comment>